<dbReference type="AlphaFoldDB" id="A0AAN9I6B1"/>
<reference evidence="2 3" key="1">
    <citation type="submission" date="2024-01" db="EMBL/GenBank/DDBJ databases">
        <title>The genomes of 5 underutilized Papilionoideae crops provide insights into root nodulation and disease resistanc.</title>
        <authorList>
            <person name="Yuan L."/>
        </authorList>
    </citation>
    <scope>NUCLEOTIDE SEQUENCE [LARGE SCALE GENOMIC DNA]</scope>
    <source>
        <strain evidence="2">ZHUSHIDOU_FW_LH</strain>
        <tissue evidence="2">Leaf</tissue>
    </source>
</reference>
<evidence type="ECO:0000256" key="1">
    <source>
        <dbReference type="SAM" id="MobiDB-lite"/>
    </source>
</evidence>
<comment type="caution">
    <text evidence="2">The sequence shown here is derived from an EMBL/GenBank/DDBJ whole genome shotgun (WGS) entry which is preliminary data.</text>
</comment>
<dbReference type="Proteomes" id="UP001372338">
    <property type="component" value="Unassembled WGS sequence"/>
</dbReference>
<evidence type="ECO:0000313" key="2">
    <source>
        <dbReference type="EMBL" id="KAK7269138.1"/>
    </source>
</evidence>
<gene>
    <name evidence="2" type="ORF">RIF29_21854</name>
</gene>
<sequence length="181" mass="20598">MNRLAQWWKPLPPPAAPYGSVPEAPWHRRLSRLQRKRSPPSGSTPPSPPDNGDEREDNNNSVPLREPLSPPQDRQLEIVSGELIERDPRVIGSNLMVKGYVGRKRNKGFGRCNFWETGVSGKCASCPEVVLVLCNKVKMPNEEFIAGKKLWKANREDEAVDSFAEHWVSYIQMYVYSTRKL</sequence>
<evidence type="ECO:0000313" key="3">
    <source>
        <dbReference type="Proteomes" id="UP001372338"/>
    </source>
</evidence>
<dbReference type="EMBL" id="JAYWIO010000004">
    <property type="protein sequence ID" value="KAK7269138.1"/>
    <property type="molecule type" value="Genomic_DNA"/>
</dbReference>
<feature type="region of interest" description="Disordered" evidence="1">
    <location>
        <begin position="1"/>
        <end position="73"/>
    </location>
</feature>
<keyword evidence="3" id="KW-1185">Reference proteome</keyword>
<accession>A0AAN9I6B1</accession>
<protein>
    <submittedName>
        <fullName evidence="2">Uncharacterized protein</fullName>
    </submittedName>
</protein>
<name>A0AAN9I6B1_CROPI</name>
<organism evidence="2 3">
    <name type="scientific">Crotalaria pallida</name>
    <name type="common">Smooth rattlebox</name>
    <name type="synonym">Crotalaria striata</name>
    <dbReference type="NCBI Taxonomy" id="3830"/>
    <lineage>
        <taxon>Eukaryota</taxon>
        <taxon>Viridiplantae</taxon>
        <taxon>Streptophyta</taxon>
        <taxon>Embryophyta</taxon>
        <taxon>Tracheophyta</taxon>
        <taxon>Spermatophyta</taxon>
        <taxon>Magnoliopsida</taxon>
        <taxon>eudicotyledons</taxon>
        <taxon>Gunneridae</taxon>
        <taxon>Pentapetalae</taxon>
        <taxon>rosids</taxon>
        <taxon>fabids</taxon>
        <taxon>Fabales</taxon>
        <taxon>Fabaceae</taxon>
        <taxon>Papilionoideae</taxon>
        <taxon>50 kb inversion clade</taxon>
        <taxon>genistoids sensu lato</taxon>
        <taxon>core genistoids</taxon>
        <taxon>Crotalarieae</taxon>
        <taxon>Crotalaria</taxon>
    </lineage>
</organism>
<feature type="compositionally biased region" description="Basic residues" evidence="1">
    <location>
        <begin position="27"/>
        <end position="38"/>
    </location>
</feature>
<proteinExistence type="predicted"/>